<accession>A0AAP2CJK3</accession>
<dbReference type="EMBL" id="JAHCMY010000002">
    <property type="protein sequence ID" value="MBS9523755.1"/>
    <property type="molecule type" value="Genomic_DNA"/>
</dbReference>
<keyword evidence="2" id="KW-1185">Reference proteome</keyword>
<comment type="caution">
    <text evidence="1">The sequence shown here is derived from an EMBL/GenBank/DDBJ whole genome shotgun (WGS) entry which is preliminary data.</text>
</comment>
<name>A0AAP2CJK3_9BACT</name>
<protein>
    <submittedName>
        <fullName evidence="1">Uncharacterized protein</fullName>
    </submittedName>
</protein>
<sequence>MKKLFLIALTAVFLSSCSNEGGKPNFGHSGTWEVVEVQNSWTGEVTPASELSYSESYELRGNMTFTKFNSHLGIDLTGTYQEVELEEVEGSNDVLGFILSFDPEPIEKAKEVIESEVSILINNDPFYFAVYGIDLQESLRIRRDGSMINSGHGIMDGPIYIYQKNK</sequence>
<evidence type="ECO:0000313" key="2">
    <source>
        <dbReference type="Proteomes" id="UP001319104"/>
    </source>
</evidence>
<dbReference type="AlphaFoldDB" id="A0AAP2CJK3"/>
<gene>
    <name evidence="1" type="ORF">KI659_06950</name>
</gene>
<reference evidence="1 2" key="1">
    <citation type="submission" date="2021-05" db="EMBL/GenBank/DDBJ databases">
        <authorList>
            <person name="Zhang Z.D."/>
            <person name="Osman G."/>
        </authorList>
    </citation>
    <scope>NUCLEOTIDE SEQUENCE [LARGE SCALE GENOMIC DNA]</scope>
    <source>
        <strain evidence="1 2">KCTC 32217</strain>
    </source>
</reference>
<dbReference type="PROSITE" id="PS51257">
    <property type="entry name" value="PROKAR_LIPOPROTEIN"/>
    <property type="match status" value="1"/>
</dbReference>
<organism evidence="1 2">
    <name type="scientific">Litoribacter ruber</name>
    <dbReference type="NCBI Taxonomy" id="702568"/>
    <lineage>
        <taxon>Bacteria</taxon>
        <taxon>Pseudomonadati</taxon>
        <taxon>Bacteroidota</taxon>
        <taxon>Cytophagia</taxon>
        <taxon>Cytophagales</taxon>
        <taxon>Cyclobacteriaceae</taxon>
        <taxon>Litoribacter</taxon>
    </lineage>
</organism>
<proteinExistence type="predicted"/>
<dbReference type="RefSeq" id="WP_213944630.1">
    <property type="nucleotide sequence ID" value="NZ_JAHCMY010000002.1"/>
</dbReference>
<dbReference type="Proteomes" id="UP001319104">
    <property type="component" value="Unassembled WGS sequence"/>
</dbReference>
<evidence type="ECO:0000313" key="1">
    <source>
        <dbReference type="EMBL" id="MBS9523755.1"/>
    </source>
</evidence>